<keyword evidence="8 16" id="KW-0808">Transferase</keyword>
<dbReference type="EC" id="2.7.1.33" evidence="6 16"/>
<feature type="binding site" evidence="16">
    <location>
        <begin position="94"/>
        <end position="97"/>
    </location>
    <ligand>
        <name>substrate</name>
    </ligand>
</feature>
<comment type="cofactor">
    <cofactor evidence="2">
        <name>K(+)</name>
        <dbReference type="ChEBI" id="CHEBI:29103"/>
    </cofactor>
</comment>
<dbReference type="HOGENOM" id="CLU_066627_2_0_10"/>
<dbReference type="GO" id="GO:0046872">
    <property type="term" value="F:metal ion binding"/>
    <property type="evidence" value="ECO:0007669"/>
    <property type="project" value="UniProtKB-KW"/>
</dbReference>
<dbReference type="CDD" id="cd24015">
    <property type="entry name" value="ASKHA_NBD_PanK-III"/>
    <property type="match status" value="1"/>
</dbReference>
<evidence type="ECO:0000256" key="16">
    <source>
        <dbReference type="HAMAP-Rule" id="MF_01274"/>
    </source>
</evidence>
<dbReference type="Pfam" id="PF03309">
    <property type="entry name" value="Pan_kinase"/>
    <property type="match status" value="1"/>
</dbReference>
<protein>
    <recommendedName>
        <fullName evidence="15 16">Type III pantothenate kinase</fullName>
        <ecNumber evidence="6 16">2.7.1.33</ecNumber>
    </recommendedName>
    <alternativeName>
        <fullName evidence="16">PanK-III</fullName>
    </alternativeName>
    <alternativeName>
        <fullName evidence="16">Pantothenic acid kinase</fullName>
    </alternativeName>
</protein>
<comment type="similarity">
    <text evidence="14 16">Belongs to the type III pantothenate kinase family.</text>
</comment>
<comment type="function">
    <text evidence="16">Catalyzes the phosphorylation of pantothenate (Pan), the first step in CoA biosynthesis.</text>
</comment>
<keyword evidence="13 16" id="KW-0173">Coenzyme A biosynthesis</keyword>
<sequence>MNLVVDIGNTLIKYAVFDRSEMMLLETSEPDDFLKTVKALFKNHQKINHAIVSSVGGDEHKAFEVLSLFCQVHQLSHQTKTPFKNSYATPQTLGVDRIALATAAFYHNPNGNTLVVDAGTCVTYDMVNDYAEYLGGAISPGLEMRYRALHEHTAGLPLLSPKEILDFIGNTTESSIHSGVVNGMVQEIDGVIDQYRKRFKHLTVILTGGDAHFFAKSLKNTIFANPKFLLVGLNHLLEYNKR</sequence>
<keyword evidence="7 16" id="KW-0963">Cytoplasm</keyword>
<gene>
    <name evidence="16" type="primary">coaX</name>
    <name evidence="17" type="ORF">VC82_992</name>
</gene>
<dbReference type="PATRIC" id="fig|516051.4.peg.1029"/>
<evidence type="ECO:0000256" key="11">
    <source>
        <dbReference type="ARBA" id="ARBA00022840"/>
    </source>
</evidence>
<dbReference type="GO" id="GO:0005524">
    <property type="term" value="F:ATP binding"/>
    <property type="evidence" value="ECO:0007669"/>
    <property type="project" value="UniProtKB-UniRule"/>
</dbReference>
<keyword evidence="11 16" id="KW-0067">ATP-binding</keyword>
<evidence type="ECO:0000256" key="8">
    <source>
        <dbReference type="ARBA" id="ARBA00022679"/>
    </source>
</evidence>
<evidence type="ECO:0000256" key="15">
    <source>
        <dbReference type="ARBA" id="ARBA00040883"/>
    </source>
</evidence>
<dbReference type="GO" id="GO:0004594">
    <property type="term" value="F:pantothenate kinase activity"/>
    <property type="evidence" value="ECO:0007669"/>
    <property type="project" value="UniProtKB-UniRule"/>
</dbReference>
<evidence type="ECO:0000256" key="7">
    <source>
        <dbReference type="ARBA" id="ARBA00022490"/>
    </source>
</evidence>
<reference evidence="17 18" key="1">
    <citation type="submission" date="2015-03" db="EMBL/GenBank/DDBJ databases">
        <title>Complete genome sequence of Muricauda lutaonensis CC-HSB-11T, isolated from a coastal hot spring.</title>
        <authorList>
            <person name="Kim K.M."/>
        </authorList>
    </citation>
    <scope>NUCLEOTIDE SEQUENCE [LARGE SCALE GENOMIC DNA]</scope>
    <source>
        <strain evidence="17 18">CC-HSB-11</strain>
    </source>
</reference>
<dbReference type="InterPro" id="IPR043129">
    <property type="entry name" value="ATPase_NBD"/>
</dbReference>
<evidence type="ECO:0000256" key="10">
    <source>
        <dbReference type="ARBA" id="ARBA00022777"/>
    </source>
</evidence>
<evidence type="ECO:0000256" key="6">
    <source>
        <dbReference type="ARBA" id="ARBA00012102"/>
    </source>
</evidence>
<evidence type="ECO:0000256" key="14">
    <source>
        <dbReference type="ARBA" id="ARBA00038036"/>
    </source>
</evidence>
<feature type="binding site" evidence="16">
    <location>
        <position position="87"/>
    </location>
    <ligand>
        <name>substrate</name>
    </ligand>
</feature>
<dbReference type="KEGG" id="mlt:VC82_992"/>
<evidence type="ECO:0000256" key="1">
    <source>
        <dbReference type="ARBA" id="ARBA00001206"/>
    </source>
</evidence>
<dbReference type="STRING" id="516051.VC82_992"/>
<keyword evidence="16" id="KW-0479">Metal-binding</keyword>
<keyword evidence="12 16" id="KW-0630">Potassium</keyword>
<dbReference type="PANTHER" id="PTHR34265:SF1">
    <property type="entry name" value="TYPE III PANTOTHENATE KINASE"/>
    <property type="match status" value="1"/>
</dbReference>
<dbReference type="NCBIfam" id="NF009853">
    <property type="entry name" value="PRK13320.1-5"/>
    <property type="match status" value="1"/>
</dbReference>
<dbReference type="GO" id="GO:0005737">
    <property type="term" value="C:cytoplasm"/>
    <property type="evidence" value="ECO:0007669"/>
    <property type="project" value="UniProtKB-SubCell"/>
</dbReference>
<evidence type="ECO:0000256" key="12">
    <source>
        <dbReference type="ARBA" id="ARBA00022958"/>
    </source>
</evidence>
<comment type="subcellular location">
    <subcellularLocation>
        <location evidence="3 16">Cytoplasm</location>
    </subcellularLocation>
</comment>
<dbReference type="HAMAP" id="MF_01274">
    <property type="entry name" value="Pantothen_kinase_3"/>
    <property type="match status" value="1"/>
</dbReference>
<dbReference type="InterPro" id="IPR004619">
    <property type="entry name" value="Type_III_PanK"/>
</dbReference>
<comment type="subunit">
    <text evidence="5 16">Homodimer.</text>
</comment>
<evidence type="ECO:0000313" key="17">
    <source>
        <dbReference type="EMBL" id="AKA34640.1"/>
    </source>
</evidence>
<dbReference type="EMBL" id="CP011071">
    <property type="protein sequence ID" value="AKA34640.1"/>
    <property type="molecule type" value="Genomic_DNA"/>
</dbReference>
<dbReference type="AlphaFoldDB" id="A0A0D5YQS7"/>
<name>A0A0D5YQS7_9FLAO</name>
<evidence type="ECO:0000256" key="2">
    <source>
        <dbReference type="ARBA" id="ARBA00001958"/>
    </source>
</evidence>
<comment type="pathway">
    <text evidence="4 16">Cofactor biosynthesis; coenzyme A biosynthesis; CoA from (R)-pantothenate: step 1/5.</text>
</comment>
<feature type="active site" description="Proton acceptor" evidence="16">
    <location>
        <position position="96"/>
    </location>
</feature>
<comment type="cofactor">
    <cofactor evidence="16">
        <name>NH4(+)</name>
        <dbReference type="ChEBI" id="CHEBI:28938"/>
    </cofactor>
    <cofactor evidence="16">
        <name>K(+)</name>
        <dbReference type="ChEBI" id="CHEBI:29103"/>
    </cofactor>
    <text evidence="16">A monovalent cation. Ammonium or potassium.</text>
</comment>
<dbReference type="SUPFAM" id="SSF53067">
    <property type="entry name" value="Actin-like ATPase domain"/>
    <property type="match status" value="2"/>
</dbReference>
<evidence type="ECO:0000256" key="3">
    <source>
        <dbReference type="ARBA" id="ARBA00004496"/>
    </source>
</evidence>
<feature type="binding site" evidence="16">
    <location>
        <position position="117"/>
    </location>
    <ligand>
        <name>K(+)</name>
        <dbReference type="ChEBI" id="CHEBI:29103"/>
    </ligand>
</feature>
<keyword evidence="9 16" id="KW-0547">Nucleotide-binding</keyword>
<dbReference type="NCBIfam" id="TIGR00671">
    <property type="entry name" value="baf"/>
    <property type="match status" value="1"/>
</dbReference>
<comment type="catalytic activity">
    <reaction evidence="1 16">
        <text>(R)-pantothenate + ATP = (R)-4'-phosphopantothenate + ADP + H(+)</text>
        <dbReference type="Rhea" id="RHEA:16373"/>
        <dbReference type="ChEBI" id="CHEBI:10986"/>
        <dbReference type="ChEBI" id="CHEBI:15378"/>
        <dbReference type="ChEBI" id="CHEBI:29032"/>
        <dbReference type="ChEBI" id="CHEBI:30616"/>
        <dbReference type="ChEBI" id="CHEBI:456216"/>
        <dbReference type="EC" id="2.7.1.33"/>
    </reaction>
</comment>
<evidence type="ECO:0000313" key="18">
    <source>
        <dbReference type="Proteomes" id="UP000032726"/>
    </source>
</evidence>
<dbReference type="OrthoDB" id="9804707at2"/>
<organism evidence="17 18">
    <name type="scientific">Flagellimonas lutaonensis</name>
    <dbReference type="NCBI Taxonomy" id="516051"/>
    <lineage>
        <taxon>Bacteria</taxon>
        <taxon>Pseudomonadati</taxon>
        <taxon>Bacteroidota</taxon>
        <taxon>Flavobacteriia</taxon>
        <taxon>Flavobacteriales</taxon>
        <taxon>Flavobacteriaceae</taxon>
        <taxon>Flagellimonas</taxon>
    </lineage>
</organism>
<dbReference type="GO" id="GO:0015937">
    <property type="term" value="P:coenzyme A biosynthetic process"/>
    <property type="evidence" value="ECO:0007669"/>
    <property type="project" value="UniProtKB-UniRule"/>
</dbReference>
<keyword evidence="18" id="KW-1185">Reference proteome</keyword>
<proteinExistence type="inferred from homology"/>
<feature type="binding site" evidence="16">
    <location>
        <position position="172"/>
    </location>
    <ligand>
        <name>substrate</name>
    </ligand>
</feature>
<keyword evidence="10 16" id="KW-0418">Kinase</keyword>
<evidence type="ECO:0000256" key="9">
    <source>
        <dbReference type="ARBA" id="ARBA00022741"/>
    </source>
</evidence>
<dbReference type="Proteomes" id="UP000032726">
    <property type="component" value="Chromosome"/>
</dbReference>
<dbReference type="PANTHER" id="PTHR34265">
    <property type="entry name" value="TYPE III PANTOTHENATE KINASE"/>
    <property type="match status" value="1"/>
</dbReference>
<evidence type="ECO:0000256" key="13">
    <source>
        <dbReference type="ARBA" id="ARBA00022993"/>
    </source>
</evidence>
<dbReference type="UniPathway" id="UPA00241">
    <property type="reaction ID" value="UER00352"/>
</dbReference>
<accession>A0A0D5YQS7</accession>
<feature type="binding site" evidence="16">
    <location>
        <begin position="6"/>
        <end position="13"/>
    </location>
    <ligand>
        <name>ATP</name>
        <dbReference type="ChEBI" id="CHEBI:30616"/>
    </ligand>
</feature>
<dbReference type="Gene3D" id="3.30.420.40">
    <property type="match status" value="2"/>
</dbReference>
<evidence type="ECO:0000256" key="5">
    <source>
        <dbReference type="ARBA" id="ARBA00011738"/>
    </source>
</evidence>
<evidence type="ECO:0000256" key="4">
    <source>
        <dbReference type="ARBA" id="ARBA00005225"/>
    </source>
</evidence>
<feature type="binding site" evidence="16">
    <location>
        <position position="120"/>
    </location>
    <ligand>
        <name>ATP</name>
        <dbReference type="ChEBI" id="CHEBI:30616"/>
    </ligand>
</feature>
<dbReference type="RefSeq" id="WP_045803262.1">
    <property type="nucleotide sequence ID" value="NZ_CP011071.1"/>
</dbReference>